<dbReference type="EMBL" id="MAVT02000970">
    <property type="protein sequence ID" value="POS72574.1"/>
    <property type="molecule type" value="Genomic_DNA"/>
</dbReference>
<feature type="region of interest" description="Disordered" evidence="1">
    <location>
        <begin position="45"/>
        <end position="85"/>
    </location>
</feature>
<comment type="caution">
    <text evidence="2">The sequence shown here is derived from an EMBL/GenBank/DDBJ whole genome shotgun (WGS) entry which is preliminary data.</text>
</comment>
<name>A0A2P5HQQ2_DIAHE</name>
<feature type="compositionally biased region" description="Basic and acidic residues" evidence="1">
    <location>
        <begin position="75"/>
        <end position="85"/>
    </location>
</feature>
<organism evidence="2 3">
    <name type="scientific">Diaporthe helianthi</name>
    <dbReference type="NCBI Taxonomy" id="158607"/>
    <lineage>
        <taxon>Eukaryota</taxon>
        <taxon>Fungi</taxon>
        <taxon>Dikarya</taxon>
        <taxon>Ascomycota</taxon>
        <taxon>Pezizomycotina</taxon>
        <taxon>Sordariomycetes</taxon>
        <taxon>Sordariomycetidae</taxon>
        <taxon>Diaporthales</taxon>
        <taxon>Diaporthaceae</taxon>
        <taxon>Diaporthe</taxon>
    </lineage>
</organism>
<dbReference type="InParanoid" id="A0A2P5HQQ2"/>
<accession>A0A2P5HQQ2</accession>
<reference evidence="2" key="1">
    <citation type="submission" date="2017-09" db="EMBL/GenBank/DDBJ databases">
        <title>Polyketide synthases of a Diaporthe helianthi virulent isolate.</title>
        <authorList>
            <person name="Baroncelli R."/>
        </authorList>
    </citation>
    <scope>NUCLEOTIDE SEQUENCE [LARGE SCALE GENOMIC DNA]</scope>
    <source>
        <strain evidence="2">7/96</strain>
    </source>
</reference>
<dbReference type="AlphaFoldDB" id="A0A2P5HQQ2"/>
<proteinExistence type="predicted"/>
<sequence length="85" mass="8907">MDDGLAVPVRRPALTRHAMSIGAAMGGARDDDGSTGNFYLEASQHLKLPSAGHPHVQSLGSTGESRSQDVGGAGRPDKFSRRSTF</sequence>
<evidence type="ECO:0000256" key="1">
    <source>
        <dbReference type="SAM" id="MobiDB-lite"/>
    </source>
</evidence>
<evidence type="ECO:0000313" key="2">
    <source>
        <dbReference type="EMBL" id="POS72574.1"/>
    </source>
</evidence>
<gene>
    <name evidence="2" type="ORF">DHEL01_v209031</name>
</gene>
<protein>
    <submittedName>
        <fullName evidence="2">Uncharacterized protein</fullName>
    </submittedName>
</protein>
<dbReference type="Proteomes" id="UP000094444">
    <property type="component" value="Unassembled WGS sequence"/>
</dbReference>
<keyword evidence="3" id="KW-1185">Reference proteome</keyword>
<evidence type="ECO:0000313" key="3">
    <source>
        <dbReference type="Proteomes" id="UP000094444"/>
    </source>
</evidence>